<sequence>MASAVAERIELAKHCTSKDWSKAIRVLDSFLSRSCIIQDLCNRAFCYSQLELHKHVIKDCDRALELDLTHIEAYILKGHAFSALGRKEEALSVWKKGYEHAVCKPSDLKQLLELEELLGSAKGDGSIAHENHAVESTKSSSAASEPVDSVEPSETYNHLENSNGKIEHCSKLTDRLDAHDNLYDGSEFHSESSRNDEGTKLFGHQSNGKHESQPNGANYIHEALSDSSQSCISSSALSSESINLSDIYSESINLSETCDETSDEAKSSKKFCVARISKNKSINVDFRLSRGIAQVNDGKYSYAVEIFDKILEEDPDYPEALIGRGTAYAFQRELHSAIADFTKAIQSNPSAGEAWKRRGQARAALGESVEAIADLTKALEFEPNSEDVLHERGIVNYKFKDFTAAVEDLSACVKVDKDNKSAYTYLGLALSSIGEYRRAEEAHMKAIQIDRNFMEAWGHLTQFYQDMANSEKALECIRNILQIDGRFVKAYHLRGLLLHGMGDHRNAIKDLSVALSIESSSIECLYLRASCYHAIGEYKEAVKDYDATLDLELDSVEKFVLQCLAFYQKEIALYTASKFNSEFCWFDLDGDIDPLFKEYWCKRLHPKNVCEKVYRQPPLRDSLRKGKLKKQELALTKQKTILLQTADSIGKKIQYHCPGFLANRRQHRMAGLAAIEIAQKVSKVWRSLQAEWKHSIKGTGKYGKKARRKERLNRPSQNRGGAGCTTSSFLEQTTSYGSTEDRSFGRPTMSWHDVYSLAVKWRQISEPCDPVVWVNKLSEEFDAGFGSNTPLILGQANVVRYFPNFQRALRVAKAVIKENKYVRDRKDNIIYLTDDGKVQEIMNAKSCLDLYKTIGEDFWLATWCNSTAVEGKRLEGTRITLLKSGENGFDFAIRTPCTPSRWEDFEVEMISAWEALCDAYCGENYGSTDFDVLENVRGAILRMTYYWYNFMPLARGTAAVGFIVLLGLLLAANMEFTGSIPEGLQVDWEAILESDPNSFMSSIKSWLYPSLKISTSWKGYPDVASTLETTGLVVAALSTYFE</sequence>
<dbReference type="InterPro" id="IPR011990">
    <property type="entry name" value="TPR-like_helical_dom_sf"/>
</dbReference>
<dbReference type="GO" id="GO:0045892">
    <property type="term" value="P:negative regulation of DNA-templated transcription"/>
    <property type="evidence" value="ECO:0007669"/>
    <property type="project" value="InterPro"/>
</dbReference>
<dbReference type="AlphaFoldDB" id="A0A8S0U454"/>
<dbReference type="SMART" id="SM00028">
    <property type="entry name" value="TPR"/>
    <property type="match status" value="10"/>
</dbReference>
<dbReference type="SUPFAM" id="SSF48452">
    <property type="entry name" value="TPR-like"/>
    <property type="match status" value="1"/>
</dbReference>
<feature type="compositionally biased region" description="Polar residues" evidence="2">
    <location>
        <begin position="714"/>
        <end position="728"/>
    </location>
</feature>
<feature type="region of interest" description="Disordered" evidence="2">
    <location>
        <begin position="132"/>
        <end position="162"/>
    </location>
</feature>
<protein>
    <submittedName>
        <fullName evidence="3">Suppressor of RPS4-RLD 1</fullName>
    </submittedName>
</protein>
<dbReference type="Pfam" id="PF12895">
    <property type="entry name" value="ANAPC3"/>
    <property type="match status" value="1"/>
</dbReference>
<dbReference type="Pfam" id="PF13181">
    <property type="entry name" value="TPR_8"/>
    <property type="match status" value="1"/>
</dbReference>
<name>A0A8S0U454_OLEEU</name>
<feature type="compositionally biased region" description="Basic and acidic residues" evidence="2">
    <location>
        <begin position="183"/>
        <end position="199"/>
    </location>
</feature>
<dbReference type="Gene3D" id="1.25.40.10">
    <property type="entry name" value="Tetratricopeptide repeat domain"/>
    <property type="match status" value="3"/>
</dbReference>
<feature type="compositionally biased region" description="Basic residues" evidence="2">
    <location>
        <begin position="702"/>
        <end position="711"/>
    </location>
</feature>
<dbReference type="InterPro" id="IPR019734">
    <property type="entry name" value="TPR_rpt"/>
</dbReference>
<feature type="repeat" description="TPR" evidence="1">
    <location>
        <begin position="284"/>
        <end position="317"/>
    </location>
</feature>
<gene>
    <name evidence="3" type="ORF">OLEA9_A116791</name>
</gene>
<dbReference type="OrthoDB" id="1926212at2759"/>
<keyword evidence="1" id="KW-0802">TPR repeat</keyword>
<feature type="region of interest" description="Disordered" evidence="2">
    <location>
        <begin position="699"/>
        <end position="728"/>
    </location>
</feature>
<organism evidence="3 4">
    <name type="scientific">Olea europaea subsp. europaea</name>
    <dbReference type="NCBI Taxonomy" id="158383"/>
    <lineage>
        <taxon>Eukaryota</taxon>
        <taxon>Viridiplantae</taxon>
        <taxon>Streptophyta</taxon>
        <taxon>Embryophyta</taxon>
        <taxon>Tracheophyta</taxon>
        <taxon>Spermatophyta</taxon>
        <taxon>Magnoliopsida</taxon>
        <taxon>eudicotyledons</taxon>
        <taxon>Gunneridae</taxon>
        <taxon>Pentapetalae</taxon>
        <taxon>asterids</taxon>
        <taxon>lamiids</taxon>
        <taxon>Lamiales</taxon>
        <taxon>Oleaceae</taxon>
        <taxon>Oleeae</taxon>
        <taxon>Olea</taxon>
    </lineage>
</organism>
<evidence type="ECO:0000256" key="1">
    <source>
        <dbReference type="PROSITE-ProRule" id="PRU00339"/>
    </source>
</evidence>
<accession>A0A8S0U454</accession>
<dbReference type="InterPro" id="IPR044650">
    <property type="entry name" value="SRFR1-like"/>
</dbReference>
<dbReference type="Pfam" id="PF13432">
    <property type="entry name" value="TPR_16"/>
    <property type="match status" value="1"/>
</dbReference>
<feature type="region of interest" description="Disordered" evidence="2">
    <location>
        <begin position="183"/>
        <end position="212"/>
    </location>
</feature>
<evidence type="ECO:0000313" key="3">
    <source>
        <dbReference type="EMBL" id="CAA3012149.1"/>
    </source>
</evidence>
<evidence type="ECO:0000256" key="2">
    <source>
        <dbReference type="SAM" id="MobiDB-lite"/>
    </source>
</evidence>
<feature type="repeat" description="TPR" evidence="1">
    <location>
        <begin position="522"/>
        <end position="555"/>
    </location>
</feature>
<feature type="compositionally biased region" description="Polar residues" evidence="2">
    <location>
        <begin position="152"/>
        <end position="162"/>
    </location>
</feature>
<dbReference type="PANTHER" id="PTHR44749:SF1">
    <property type="entry name" value="TETRATRICOPEPTIDE-LIKE HELICAL DOMAIN-CONTAINING PROTEIN"/>
    <property type="match status" value="1"/>
</dbReference>
<feature type="repeat" description="TPR" evidence="1">
    <location>
        <begin position="420"/>
        <end position="453"/>
    </location>
</feature>
<proteinExistence type="predicted"/>
<evidence type="ECO:0000313" key="4">
    <source>
        <dbReference type="Proteomes" id="UP000594638"/>
    </source>
</evidence>
<feature type="repeat" description="TPR" evidence="1">
    <location>
        <begin position="352"/>
        <end position="385"/>
    </location>
</feature>
<comment type="caution">
    <text evidence="3">The sequence shown here is derived from an EMBL/GenBank/DDBJ whole genome shotgun (WGS) entry which is preliminary data.</text>
</comment>
<reference evidence="3 4" key="1">
    <citation type="submission" date="2019-12" db="EMBL/GenBank/DDBJ databases">
        <authorList>
            <person name="Alioto T."/>
            <person name="Alioto T."/>
            <person name="Gomez Garrido J."/>
        </authorList>
    </citation>
    <scope>NUCLEOTIDE SEQUENCE [LARGE SCALE GENOMIC DNA]</scope>
</reference>
<feature type="repeat" description="TPR" evidence="1">
    <location>
        <begin position="318"/>
        <end position="351"/>
    </location>
</feature>
<keyword evidence="4" id="KW-1185">Reference proteome</keyword>
<dbReference type="PANTHER" id="PTHR44749">
    <property type="entry name" value="SUPPRESSOR OF RPS4-RLD 1"/>
    <property type="match status" value="1"/>
</dbReference>
<dbReference type="Proteomes" id="UP000594638">
    <property type="component" value="Unassembled WGS sequence"/>
</dbReference>
<dbReference type="EMBL" id="CACTIH010007391">
    <property type="protein sequence ID" value="CAA3012149.1"/>
    <property type="molecule type" value="Genomic_DNA"/>
</dbReference>
<dbReference type="PROSITE" id="PS50005">
    <property type="entry name" value="TPR"/>
    <property type="match status" value="5"/>
</dbReference>
<dbReference type="Gramene" id="OE9A116791T1">
    <property type="protein sequence ID" value="OE9A116791C1"/>
    <property type="gene ID" value="OE9A116791"/>
</dbReference>